<keyword evidence="4 6" id="KW-0560">Oxidoreductase</keyword>
<reference evidence="8" key="1">
    <citation type="submission" date="2023-08" db="EMBL/GenBank/DDBJ databases">
        <title>A de novo genome assembly of Solanum verrucosum Schlechtendal, a Mexican diploid species geographically isolated from the other diploid A-genome species in potato relatives.</title>
        <authorList>
            <person name="Hosaka K."/>
        </authorList>
    </citation>
    <scope>NUCLEOTIDE SEQUENCE</scope>
    <source>
        <tissue evidence="8">Young leaves</tissue>
    </source>
</reference>
<keyword evidence="2 6" id="KW-0479">Metal-binding</keyword>
<dbReference type="InterPro" id="IPR005123">
    <property type="entry name" value="Oxoglu/Fe-dep_dioxygenase_dom"/>
</dbReference>
<dbReference type="Proteomes" id="UP001234989">
    <property type="component" value="Chromosome 6"/>
</dbReference>
<evidence type="ECO:0000313" key="9">
    <source>
        <dbReference type="Proteomes" id="UP001234989"/>
    </source>
</evidence>
<dbReference type="Pfam" id="PF03171">
    <property type="entry name" value="2OG-FeII_Oxy"/>
    <property type="match status" value="1"/>
</dbReference>
<evidence type="ECO:0000256" key="4">
    <source>
        <dbReference type="ARBA" id="ARBA00023002"/>
    </source>
</evidence>
<dbReference type="EMBL" id="CP133617">
    <property type="protein sequence ID" value="WMV34551.1"/>
    <property type="molecule type" value="Genomic_DNA"/>
</dbReference>
<dbReference type="InterPro" id="IPR027443">
    <property type="entry name" value="IPNS-like_sf"/>
</dbReference>
<feature type="domain" description="Fe2OG dioxygenase" evidence="7">
    <location>
        <begin position="165"/>
        <end position="295"/>
    </location>
</feature>
<dbReference type="PROSITE" id="PS51471">
    <property type="entry name" value="FE2OG_OXY"/>
    <property type="match status" value="1"/>
</dbReference>
<dbReference type="GO" id="GO:0016706">
    <property type="term" value="F:2-oxoglutarate-dependent dioxygenase activity"/>
    <property type="evidence" value="ECO:0007669"/>
    <property type="project" value="UniProtKB-ARBA"/>
</dbReference>
<evidence type="ECO:0000256" key="5">
    <source>
        <dbReference type="ARBA" id="ARBA00023004"/>
    </source>
</evidence>
<keyword evidence="9" id="KW-1185">Reference proteome</keyword>
<evidence type="ECO:0000259" key="7">
    <source>
        <dbReference type="PROSITE" id="PS51471"/>
    </source>
</evidence>
<evidence type="ECO:0000256" key="6">
    <source>
        <dbReference type="RuleBase" id="RU003682"/>
    </source>
</evidence>
<dbReference type="GO" id="GO:0031418">
    <property type="term" value="F:L-ascorbic acid binding"/>
    <property type="evidence" value="ECO:0007669"/>
    <property type="project" value="UniProtKB-KW"/>
</dbReference>
<name>A0AAF0TVW8_SOLVR</name>
<dbReference type="Gene3D" id="2.60.120.330">
    <property type="entry name" value="B-lactam Antibiotic, Isopenicillin N Synthase, Chain"/>
    <property type="match status" value="1"/>
</dbReference>
<dbReference type="PRINTS" id="PR00682">
    <property type="entry name" value="IPNSYNTHASE"/>
</dbReference>
<keyword evidence="3" id="KW-0847">Vitamin C</keyword>
<proteinExistence type="inferred from homology"/>
<dbReference type="GO" id="GO:0002238">
    <property type="term" value="P:response to molecule of fungal origin"/>
    <property type="evidence" value="ECO:0007669"/>
    <property type="project" value="UniProtKB-ARBA"/>
</dbReference>
<dbReference type="Pfam" id="PF14226">
    <property type="entry name" value="DIOX_N"/>
    <property type="match status" value="1"/>
</dbReference>
<dbReference type="SUPFAM" id="SSF51197">
    <property type="entry name" value="Clavaminate synthase-like"/>
    <property type="match status" value="1"/>
</dbReference>
<dbReference type="GO" id="GO:0009805">
    <property type="term" value="P:coumarin biosynthetic process"/>
    <property type="evidence" value="ECO:0007669"/>
    <property type="project" value="UniProtKB-ARBA"/>
</dbReference>
<keyword evidence="5 6" id="KW-0408">Iron</keyword>
<accession>A0AAF0TVW8</accession>
<dbReference type="InterPro" id="IPR044861">
    <property type="entry name" value="IPNS-like_FE2OG_OXY"/>
</dbReference>
<dbReference type="AlphaFoldDB" id="A0AAF0TVW8"/>
<dbReference type="PANTHER" id="PTHR10209">
    <property type="entry name" value="OXIDOREDUCTASE, 2OG-FE II OXYGENASE FAMILY PROTEIN"/>
    <property type="match status" value="1"/>
</dbReference>
<evidence type="ECO:0000313" key="8">
    <source>
        <dbReference type="EMBL" id="WMV34551.1"/>
    </source>
</evidence>
<protein>
    <recommendedName>
        <fullName evidence="7">Fe2OG dioxygenase domain-containing protein</fullName>
    </recommendedName>
</protein>
<sequence>MMRESIQLPIIDLTSPDPISTARAIRQACVDVGFFYLINHGVDERLFKKVLEQNKKFFSLPLEDKMKLVRRNHRGYTPLYAEKLDTSSTSQGDSKESFYIGSLEGKSVVSNLNQWPAEEVLPSWRSTMEDYHRRVLDAGIRLISLIALALDLDEDFFHKAGACDSPNGFLRLLHYPGELQLSEQVVYGASAHSDYGMLTLLATDGVGGLQAQLTGLPGEIQPTSDMGRCASPQWVGQSITANGRSRRRKCQNFSAFIVNIGDMMERWTNCLFRSTLHRVMPTGQERYSMAFFLDPNPDCVVECLKSCCSDSSPPRFPPIRAGEYLEERLKVTYVS</sequence>
<evidence type="ECO:0000256" key="2">
    <source>
        <dbReference type="ARBA" id="ARBA00022723"/>
    </source>
</evidence>
<evidence type="ECO:0000256" key="3">
    <source>
        <dbReference type="ARBA" id="ARBA00022896"/>
    </source>
</evidence>
<evidence type="ECO:0000256" key="1">
    <source>
        <dbReference type="ARBA" id="ARBA00008056"/>
    </source>
</evidence>
<dbReference type="InterPro" id="IPR026992">
    <property type="entry name" value="DIOX_N"/>
</dbReference>
<organism evidence="8 9">
    <name type="scientific">Solanum verrucosum</name>
    <dbReference type="NCBI Taxonomy" id="315347"/>
    <lineage>
        <taxon>Eukaryota</taxon>
        <taxon>Viridiplantae</taxon>
        <taxon>Streptophyta</taxon>
        <taxon>Embryophyta</taxon>
        <taxon>Tracheophyta</taxon>
        <taxon>Spermatophyta</taxon>
        <taxon>Magnoliopsida</taxon>
        <taxon>eudicotyledons</taxon>
        <taxon>Gunneridae</taxon>
        <taxon>Pentapetalae</taxon>
        <taxon>asterids</taxon>
        <taxon>lamiids</taxon>
        <taxon>Solanales</taxon>
        <taxon>Solanaceae</taxon>
        <taxon>Solanoideae</taxon>
        <taxon>Solaneae</taxon>
        <taxon>Solanum</taxon>
    </lineage>
</organism>
<dbReference type="GO" id="GO:0046872">
    <property type="term" value="F:metal ion binding"/>
    <property type="evidence" value="ECO:0007669"/>
    <property type="project" value="UniProtKB-KW"/>
</dbReference>
<comment type="similarity">
    <text evidence="1 6">Belongs to the iron/ascorbate-dependent oxidoreductase family.</text>
</comment>
<gene>
    <name evidence="8" type="ORF">MTR67_027936</name>
</gene>
<dbReference type="PANTHER" id="PTHR10209:SF590">
    <property type="entry name" value="2-OXOGLUTARATE (2OG) AND FE(II)-DEPENDENT OXYGENASE SUPERFAMILY PROTEIN"/>
    <property type="match status" value="1"/>
</dbReference>